<name>A0A067CB19_SAPPC</name>
<protein>
    <submittedName>
        <fullName evidence="2">Uncharacterized protein</fullName>
    </submittedName>
</protein>
<sequence>MLKKRKHDMIVKPVPKRAGPPSQQWRPSLPPEIDQAYVETQTKFSRLALGRDPP</sequence>
<gene>
    <name evidence="2" type="ORF">SPRG_10474</name>
</gene>
<dbReference type="GeneID" id="24132582"/>
<dbReference type="KEGG" id="spar:SPRG_10474"/>
<dbReference type="VEuPathDB" id="FungiDB:SPRG_10474"/>
<evidence type="ECO:0000256" key="1">
    <source>
        <dbReference type="SAM" id="MobiDB-lite"/>
    </source>
</evidence>
<keyword evidence="3" id="KW-1185">Reference proteome</keyword>
<dbReference type="EMBL" id="KK583250">
    <property type="protein sequence ID" value="KDO23696.1"/>
    <property type="molecule type" value="Genomic_DNA"/>
</dbReference>
<accession>A0A067CB19</accession>
<feature type="region of interest" description="Disordered" evidence="1">
    <location>
        <begin position="1"/>
        <end position="29"/>
    </location>
</feature>
<dbReference type="Proteomes" id="UP000030745">
    <property type="component" value="Unassembled WGS sequence"/>
</dbReference>
<dbReference type="RefSeq" id="XP_012205514.1">
    <property type="nucleotide sequence ID" value="XM_012350124.1"/>
</dbReference>
<dbReference type="AlphaFoldDB" id="A0A067CB19"/>
<evidence type="ECO:0000313" key="2">
    <source>
        <dbReference type="EMBL" id="KDO23696.1"/>
    </source>
</evidence>
<proteinExistence type="predicted"/>
<organism evidence="2 3">
    <name type="scientific">Saprolegnia parasitica (strain CBS 223.65)</name>
    <dbReference type="NCBI Taxonomy" id="695850"/>
    <lineage>
        <taxon>Eukaryota</taxon>
        <taxon>Sar</taxon>
        <taxon>Stramenopiles</taxon>
        <taxon>Oomycota</taxon>
        <taxon>Saprolegniomycetes</taxon>
        <taxon>Saprolegniales</taxon>
        <taxon>Saprolegniaceae</taxon>
        <taxon>Saprolegnia</taxon>
    </lineage>
</organism>
<reference evidence="2 3" key="1">
    <citation type="journal article" date="2013" name="PLoS Genet.">
        <title>Distinctive expansion of potential virulence genes in the genome of the oomycete fish pathogen Saprolegnia parasitica.</title>
        <authorList>
            <person name="Jiang R.H."/>
            <person name="de Bruijn I."/>
            <person name="Haas B.J."/>
            <person name="Belmonte R."/>
            <person name="Lobach L."/>
            <person name="Christie J."/>
            <person name="van den Ackerveken G."/>
            <person name="Bottin A."/>
            <person name="Bulone V."/>
            <person name="Diaz-Moreno S.M."/>
            <person name="Dumas B."/>
            <person name="Fan L."/>
            <person name="Gaulin E."/>
            <person name="Govers F."/>
            <person name="Grenville-Briggs L.J."/>
            <person name="Horner N.R."/>
            <person name="Levin J.Z."/>
            <person name="Mammella M."/>
            <person name="Meijer H.J."/>
            <person name="Morris P."/>
            <person name="Nusbaum C."/>
            <person name="Oome S."/>
            <person name="Phillips A.J."/>
            <person name="van Rooyen D."/>
            <person name="Rzeszutek E."/>
            <person name="Saraiva M."/>
            <person name="Secombes C.J."/>
            <person name="Seidl M.F."/>
            <person name="Snel B."/>
            <person name="Stassen J.H."/>
            <person name="Sykes S."/>
            <person name="Tripathy S."/>
            <person name="van den Berg H."/>
            <person name="Vega-Arreguin J.C."/>
            <person name="Wawra S."/>
            <person name="Young S.K."/>
            <person name="Zeng Q."/>
            <person name="Dieguez-Uribeondo J."/>
            <person name="Russ C."/>
            <person name="Tyler B.M."/>
            <person name="van West P."/>
        </authorList>
    </citation>
    <scope>NUCLEOTIDE SEQUENCE [LARGE SCALE GENOMIC DNA]</scope>
    <source>
        <strain evidence="2 3">CBS 223.65</strain>
    </source>
</reference>
<evidence type="ECO:0000313" key="3">
    <source>
        <dbReference type="Proteomes" id="UP000030745"/>
    </source>
</evidence>